<feature type="compositionally biased region" description="Basic and acidic residues" evidence="1">
    <location>
        <begin position="93"/>
        <end position="105"/>
    </location>
</feature>
<dbReference type="AlphaFoldDB" id="A0A644Y412"/>
<evidence type="ECO:0000313" key="2">
    <source>
        <dbReference type="EMBL" id="MPM22651.1"/>
    </source>
</evidence>
<sequence>MRRYDRTAQHRQDKRAPHSAVHPPRRFIWHKLLADKIVNKGKLPEKHLAADRVGGNEGGARHEQKHAKLRQRRRHKQQQIFLTALLREEREAKQDQHDVKADGHKVQNKPEILHIL</sequence>
<proteinExistence type="predicted"/>
<feature type="region of interest" description="Disordered" evidence="1">
    <location>
        <begin position="93"/>
        <end position="116"/>
    </location>
</feature>
<evidence type="ECO:0000256" key="1">
    <source>
        <dbReference type="SAM" id="MobiDB-lite"/>
    </source>
</evidence>
<comment type="caution">
    <text evidence="2">The sequence shown here is derived from an EMBL/GenBank/DDBJ whole genome shotgun (WGS) entry which is preliminary data.</text>
</comment>
<feature type="region of interest" description="Disordered" evidence="1">
    <location>
        <begin position="46"/>
        <end position="76"/>
    </location>
</feature>
<organism evidence="2">
    <name type="scientific">bioreactor metagenome</name>
    <dbReference type="NCBI Taxonomy" id="1076179"/>
    <lineage>
        <taxon>unclassified sequences</taxon>
        <taxon>metagenomes</taxon>
        <taxon>ecological metagenomes</taxon>
    </lineage>
</organism>
<name>A0A644Y412_9ZZZZ</name>
<gene>
    <name evidence="2" type="ORF">SDC9_69109</name>
</gene>
<feature type="compositionally biased region" description="Basic residues" evidence="1">
    <location>
        <begin position="63"/>
        <end position="76"/>
    </location>
</feature>
<feature type="compositionally biased region" description="Basic and acidic residues" evidence="1">
    <location>
        <begin position="1"/>
        <end position="16"/>
    </location>
</feature>
<protein>
    <submittedName>
        <fullName evidence="2">Uncharacterized protein</fullName>
    </submittedName>
</protein>
<accession>A0A644Y412</accession>
<dbReference type="EMBL" id="VSSQ01003854">
    <property type="protein sequence ID" value="MPM22651.1"/>
    <property type="molecule type" value="Genomic_DNA"/>
</dbReference>
<feature type="region of interest" description="Disordered" evidence="1">
    <location>
        <begin position="1"/>
        <end position="23"/>
    </location>
</feature>
<reference evidence="2" key="1">
    <citation type="submission" date="2019-08" db="EMBL/GenBank/DDBJ databases">
        <authorList>
            <person name="Kucharzyk K."/>
            <person name="Murdoch R.W."/>
            <person name="Higgins S."/>
            <person name="Loffler F."/>
        </authorList>
    </citation>
    <scope>NUCLEOTIDE SEQUENCE</scope>
</reference>